<feature type="compositionally biased region" description="Basic and acidic residues" evidence="1">
    <location>
        <begin position="25"/>
        <end position="56"/>
    </location>
</feature>
<dbReference type="EMBL" id="JBIALX010000002">
    <property type="protein sequence ID" value="MFF0452768.1"/>
    <property type="molecule type" value="Genomic_DNA"/>
</dbReference>
<feature type="region of interest" description="Disordered" evidence="1">
    <location>
        <begin position="1"/>
        <end position="87"/>
    </location>
</feature>
<comment type="caution">
    <text evidence="2">The sequence shown here is derived from an EMBL/GenBank/DDBJ whole genome shotgun (WGS) entry which is preliminary data.</text>
</comment>
<dbReference type="RefSeq" id="WP_387249440.1">
    <property type="nucleotide sequence ID" value="NZ_JBIALX010000002.1"/>
</dbReference>
<evidence type="ECO:0000313" key="3">
    <source>
        <dbReference type="Proteomes" id="UP001601521"/>
    </source>
</evidence>
<dbReference type="Proteomes" id="UP001601521">
    <property type="component" value="Unassembled WGS sequence"/>
</dbReference>
<keyword evidence="3" id="KW-1185">Reference proteome</keyword>
<organism evidence="2 3">
    <name type="scientific">Nocardia africana</name>
    <dbReference type="NCBI Taxonomy" id="134964"/>
    <lineage>
        <taxon>Bacteria</taxon>
        <taxon>Bacillati</taxon>
        <taxon>Actinomycetota</taxon>
        <taxon>Actinomycetes</taxon>
        <taxon>Mycobacteriales</taxon>
        <taxon>Nocardiaceae</taxon>
        <taxon>Nocardia</taxon>
    </lineage>
</organism>
<proteinExistence type="predicted"/>
<sequence>MAEQLPQGRHPKQPQPAAAGRGTHCHTDYATDQQHEHQRGRIRKAPFDTVRRESHYSARGTGQATTNSVTRPHHGKDLATTLSDDNDVVSATRTSDIIDDLHHNRNQPDGTQAL</sequence>
<feature type="compositionally biased region" description="Polar residues" evidence="1">
    <location>
        <begin position="60"/>
        <end position="70"/>
    </location>
</feature>
<evidence type="ECO:0000256" key="1">
    <source>
        <dbReference type="SAM" id="MobiDB-lite"/>
    </source>
</evidence>
<name>A0ABW6NCI3_9NOCA</name>
<evidence type="ECO:0000313" key="2">
    <source>
        <dbReference type="EMBL" id="MFF0452768.1"/>
    </source>
</evidence>
<protein>
    <submittedName>
        <fullName evidence="2">Uncharacterized protein</fullName>
    </submittedName>
</protein>
<feature type="region of interest" description="Disordered" evidence="1">
    <location>
        <begin position="95"/>
        <end position="114"/>
    </location>
</feature>
<accession>A0ABW6NCI3</accession>
<gene>
    <name evidence="2" type="ORF">ACFYTH_05265</name>
</gene>
<reference evidence="2 3" key="1">
    <citation type="submission" date="2024-10" db="EMBL/GenBank/DDBJ databases">
        <title>The Natural Products Discovery Center: Release of the First 8490 Sequenced Strains for Exploring Actinobacteria Biosynthetic Diversity.</title>
        <authorList>
            <person name="Kalkreuter E."/>
            <person name="Kautsar S.A."/>
            <person name="Yang D."/>
            <person name="Bader C.D."/>
            <person name="Teijaro C.N."/>
            <person name="Fluegel L."/>
            <person name="Davis C.M."/>
            <person name="Simpson J.R."/>
            <person name="Lauterbach L."/>
            <person name="Steele A.D."/>
            <person name="Gui C."/>
            <person name="Meng S."/>
            <person name="Li G."/>
            <person name="Viehrig K."/>
            <person name="Ye F."/>
            <person name="Su P."/>
            <person name="Kiefer A.F."/>
            <person name="Nichols A."/>
            <person name="Cepeda A.J."/>
            <person name="Yan W."/>
            <person name="Fan B."/>
            <person name="Jiang Y."/>
            <person name="Adhikari A."/>
            <person name="Zheng C.-J."/>
            <person name="Schuster L."/>
            <person name="Cowan T.M."/>
            <person name="Smanski M.J."/>
            <person name="Chevrette M.G."/>
            <person name="De Carvalho L.P.S."/>
            <person name="Shen B."/>
        </authorList>
    </citation>
    <scope>NUCLEOTIDE SEQUENCE [LARGE SCALE GENOMIC DNA]</scope>
    <source>
        <strain evidence="2 3">NPDC004550</strain>
    </source>
</reference>